<organism evidence="2 3">
    <name type="scientific">Geodia barretti</name>
    <name type="common">Barrett's horny sponge</name>
    <dbReference type="NCBI Taxonomy" id="519541"/>
    <lineage>
        <taxon>Eukaryota</taxon>
        <taxon>Metazoa</taxon>
        <taxon>Porifera</taxon>
        <taxon>Demospongiae</taxon>
        <taxon>Heteroscleromorpha</taxon>
        <taxon>Tetractinellida</taxon>
        <taxon>Astrophorina</taxon>
        <taxon>Geodiidae</taxon>
        <taxon>Geodia</taxon>
    </lineage>
</organism>
<evidence type="ECO:0000256" key="1">
    <source>
        <dbReference type="SAM" id="MobiDB-lite"/>
    </source>
</evidence>
<sequence>MVGAPSLVTIATPSSSPRVQQPSSLATRTHSPPPANIDSSSHGKRTWGS</sequence>
<evidence type="ECO:0000313" key="2">
    <source>
        <dbReference type="EMBL" id="CAI7999615.1"/>
    </source>
</evidence>
<proteinExistence type="predicted"/>
<dbReference type="AlphaFoldDB" id="A0AA35R0Q0"/>
<name>A0AA35R0Q0_GEOBA</name>
<comment type="caution">
    <text evidence="2">The sequence shown here is derived from an EMBL/GenBank/DDBJ whole genome shotgun (WGS) entry which is preliminary data.</text>
</comment>
<keyword evidence="3" id="KW-1185">Reference proteome</keyword>
<feature type="region of interest" description="Disordered" evidence="1">
    <location>
        <begin position="1"/>
        <end position="49"/>
    </location>
</feature>
<accession>A0AA35R0Q0</accession>
<reference evidence="2" key="1">
    <citation type="submission" date="2023-03" db="EMBL/GenBank/DDBJ databases">
        <authorList>
            <person name="Steffen K."/>
            <person name="Cardenas P."/>
        </authorList>
    </citation>
    <scope>NUCLEOTIDE SEQUENCE</scope>
</reference>
<evidence type="ECO:0000313" key="3">
    <source>
        <dbReference type="Proteomes" id="UP001174909"/>
    </source>
</evidence>
<protein>
    <submittedName>
        <fullName evidence="2">Uncharacterized protein</fullName>
    </submittedName>
</protein>
<dbReference type="EMBL" id="CASHTH010000380">
    <property type="protein sequence ID" value="CAI7999615.1"/>
    <property type="molecule type" value="Genomic_DNA"/>
</dbReference>
<gene>
    <name evidence="2" type="ORF">GBAR_LOCUS2752</name>
</gene>
<dbReference type="Proteomes" id="UP001174909">
    <property type="component" value="Unassembled WGS sequence"/>
</dbReference>
<feature type="compositionally biased region" description="Low complexity" evidence="1">
    <location>
        <begin position="13"/>
        <end position="24"/>
    </location>
</feature>